<dbReference type="PROSITE" id="PS01081">
    <property type="entry name" value="HTH_TETR_1"/>
    <property type="match status" value="1"/>
</dbReference>
<dbReference type="AlphaFoldDB" id="A0A8J3IQB6"/>
<dbReference type="InterPro" id="IPR009057">
    <property type="entry name" value="Homeodomain-like_sf"/>
</dbReference>
<dbReference type="GO" id="GO:0003677">
    <property type="term" value="F:DNA binding"/>
    <property type="evidence" value="ECO:0007669"/>
    <property type="project" value="UniProtKB-UniRule"/>
</dbReference>
<accession>A0A8J3IQB6</accession>
<dbReference type="InterPro" id="IPR036271">
    <property type="entry name" value="Tet_transcr_reg_TetR-rel_C_sf"/>
</dbReference>
<dbReference type="Pfam" id="PF00440">
    <property type="entry name" value="TetR_N"/>
    <property type="match status" value="1"/>
</dbReference>
<evidence type="ECO:0000313" key="5">
    <source>
        <dbReference type="Proteomes" id="UP000597444"/>
    </source>
</evidence>
<dbReference type="PROSITE" id="PS50977">
    <property type="entry name" value="HTH_TETR_2"/>
    <property type="match status" value="1"/>
</dbReference>
<sequence>MKDDTSIRENIGRVTRRRIRVRAELLAAAHQVFTSRGYQDATISEIITVADVAIGTFYLHFRDKEDLLFALADEAFHILRAQIHAALAHSPNEAVIPLIVRTLLQAAYEQRDMFKLICTGETHLLLHARMQQAQQGLIQHFIPAFQAAQEEGQLDSYDPVLLARLLVGMLVWAMGLWFEQDGPEPEVVAEHILFMLGQGIVPPHSMTNTERSA</sequence>
<dbReference type="EMBL" id="BNJK01000002">
    <property type="protein sequence ID" value="GHO98253.1"/>
    <property type="molecule type" value="Genomic_DNA"/>
</dbReference>
<dbReference type="Proteomes" id="UP000597444">
    <property type="component" value="Unassembled WGS sequence"/>
</dbReference>
<dbReference type="Gene3D" id="1.10.10.60">
    <property type="entry name" value="Homeodomain-like"/>
    <property type="match status" value="1"/>
</dbReference>
<dbReference type="InterPro" id="IPR001647">
    <property type="entry name" value="HTH_TetR"/>
</dbReference>
<dbReference type="SUPFAM" id="SSF46689">
    <property type="entry name" value="Homeodomain-like"/>
    <property type="match status" value="1"/>
</dbReference>
<dbReference type="InterPro" id="IPR041490">
    <property type="entry name" value="KstR2_TetR_C"/>
</dbReference>
<proteinExistence type="predicted"/>
<reference evidence="4" key="1">
    <citation type="submission" date="2020-10" db="EMBL/GenBank/DDBJ databases">
        <title>Taxonomic study of unclassified bacteria belonging to the class Ktedonobacteria.</title>
        <authorList>
            <person name="Yabe S."/>
            <person name="Wang C.M."/>
            <person name="Zheng Y."/>
            <person name="Sakai Y."/>
            <person name="Cavaletti L."/>
            <person name="Monciardini P."/>
            <person name="Donadio S."/>
        </authorList>
    </citation>
    <scope>NUCLEOTIDE SEQUENCE</scope>
    <source>
        <strain evidence="4">ID150040</strain>
    </source>
</reference>
<dbReference type="Pfam" id="PF17932">
    <property type="entry name" value="TetR_C_24"/>
    <property type="match status" value="1"/>
</dbReference>
<dbReference type="InterPro" id="IPR023772">
    <property type="entry name" value="DNA-bd_HTH_TetR-type_CS"/>
</dbReference>
<comment type="caution">
    <text evidence="4">The sequence shown here is derived from an EMBL/GenBank/DDBJ whole genome shotgun (WGS) entry which is preliminary data.</text>
</comment>
<evidence type="ECO:0000313" key="4">
    <source>
        <dbReference type="EMBL" id="GHO98253.1"/>
    </source>
</evidence>
<keyword evidence="1 2" id="KW-0238">DNA-binding</keyword>
<evidence type="ECO:0000259" key="3">
    <source>
        <dbReference type="PROSITE" id="PS50977"/>
    </source>
</evidence>
<organism evidence="4 5">
    <name type="scientific">Reticulibacter mediterranei</name>
    <dbReference type="NCBI Taxonomy" id="2778369"/>
    <lineage>
        <taxon>Bacteria</taxon>
        <taxon>Bacillati</taxon>
        <taxon>Chloroflexota</taxon>
        <taxon>Ktedonobacteria</taxon>
        <taxon>Ktedonobacterales</taxon>
        <taxon>Reticulibacteraceae</taxon>
        <taxon>Reticulibacter</taxon>
    </lineage>
</organism>
<feature type="domain" description="HTH tetR-type" evidence="3">
    <location>
        <begin position="19"/>
        <end position="79"/>
    </location>
</feature>
<dbReference type="PANTHER" id="PTHR43479">
    <property type="entry name" value="ACREF/ENVCD OPERON REPRESSOR-RELATED"/>
    <property type="match status" value="1"/>
</dbReference>
<gene>
    <name evidence="4" type="ORF">KSF_083010</name>
</gene>
<dbReference type="Gene3D" id="1.10.357.10">
    <property type="entry name" value="Tetracycline Repressor, domain 2"/>
    <property type="match status" value="1"/>
</dbReference>
<protein>
    <submittedName>
        <fullName evidence="4">TetR family transcriptional regulator</fullName>
    </submittedName>
</protein>
<dbReference type="SUPFAM" id="SSF48498">
    <property type="entry name" value="Tetracyclin repressor-like, C-terminal domain"/>
    <property type="match status" value="1"/>
</dbReference>
<keyword evidence="5" id="KW-1185">Reference proteome</keyword>
<evidence type="ECO:0000256" key="2">
    <source>
        <dbReference type="PROSITE-ProRule" id="PRU00335"/>
    </source>
</evidence>
<dbReference type="RefSeq" id="WP_220209011.1">
    <property type="nucleotide sequence ID" value="NZ_BNJK01000002.1"/>
</dbReference>
<dbReference type="PRINTS" id="PR00455">
    <property type="entry name" value="HTHTETR"/>
</dbReference>
<feature type="DNA-binding region" description="H-T-H motif" evidence="2">
    <location>
        <begin position="42"/>
        <end position="61"/>
    </location>
</feature>
<dbReference type="PANTHER" id="PTHR43479:SF11">
    <property type="entry name" value="ACREF_ENVCD OPERON REPRESSOR-RELATED"/>
    <property type="match status" value="1"/>
</dbReference>
<dbReference type="InterPro" id="IPR050624">
    <property type="entry name" value="HTH-type_Tx_Regulator"/>
</dbReference>
<evidence type="ECO:0000256" key="1">
    <source>
        <dbReference type="ARBA" id="ARBA00023125"/>
    </source>
</evidence>
<name>A0A8J3IQB6_9CHLR</name>